<proteinExistence type="inferred from homology"/>
<sequence length="447" mass="47938">MDLQLNYRMKKLQNFQLEEVVSVLPNTMFELHTTRSWDFLGFTQSHVQSSHGGDAIIGIIDSAGREVKGTSYFGLAEGLARGGVPEARIAVYKVCWVGAGCYAADILTAFDDAIADGVDIISISIGKPVTYQYFEDPVAIGSFHAMKRGILTSASAGNCGPERAGSVVNAFELNGTSFPLIWAGDATNYSANFISLTSRYCLPGALDSYKVKGKIVLCEDRSDGSGVIMANGVGVIMPSRPFDNFALTFPLPTTLISSEDISKVLEYIRTSKYPQATILVSEEIVNTMAPFAASFSSRGPNPITPDILKPDLTAPGINILGAWSPIAPASVYKGDTRSTKYYIDSGTSMACPHASGAAAYVKATHPTWSPTAIKSALVTTGKANTTTLRLVTGDSSVCNNTIPGRVWNLNYPSFSLAIEDGEKIRGTFTRTVTNVGKPKSTYYARIY</sequence>
<feature type="domain" description="Peptidase S8/S53" evidence="8">
    <location>
        <begin position="80"/>
        <end position="382"/>
    </location>
</feature>
<dbReference type="Gene3D" id="2.60.40.2310">
    <property type="match status" value="1"/>
</dbReference>
<evidence type="ECO:0000256" key="7">
    <source>
        <dbReference type="PROSITE-ProRule" id="PRU01240"/>
    </source>
</evidence>
<keyword evidence="3" id="KW-0645">Protease</keyword>
<evidence type="ECO:0000259" key="9">
    <source>
        <dbReference type="Pfam" id="PF17766"/>
    </source>
</evidence>
<dbReference type="GO" id="GO:0004252">
    <property type="term" value="F:serine-type endopeptidase activity"/>
    <property type="evidence" value="ECO:0007669"/>
    <property type="project" value="InterPro"/>
</dbReference>
<dbReference type="PANTHER" id="PTHR10795">
    <property type="entry name" value="PROPROTEIN CONVERTASE SUBTILISIN/KEXIN"/>
    <property type="match status" value="1"/>
</dbReference>
<dbReference type="InterPro" id="IPR023828">
    <property type="entry name" value="Peptidase_S8_Ser-AS"/>
</dbReference>
<dbReference type="Gene3D" id="3.40.50.200">
    <property type="entry name" value="Peptidase S8/S53 domain"/>
    <property type="match status" value="2"/>
</dbReference>
<evidence type="ECO:0000256" key="1">
    <source>
        <dbReference type="ARBA" id="ARBA00004613"/>
    </source>
</evidence>
<dbReference type="EMBL" id="OIVN01001613">
    <property type="protein sequence ID" value="SPC95878.1"/>
    <property type="molecule type" value="Genomic_DNA"/>
</dbReference>
<dbReference type="GO" id="GO:0006508">
    <property type="term" value="P:proteolysis"/>
    <property type="evidence" value="ECO:0007669"/>
    <property type="project" value="UniProtKB-KW"/>
</dbReference>
<evidence type="ECO:0000256" key="4">
    <source>
        <dbReference type="ARBA" id="ARBA00022729"/>
    </source>
</evidence>
<dbReference type="InterPro" id="IPR045051">
    <property type="entry name" value="SBT"/>
</dbReference>
<keyword evidence="6" id="KW-0720">Serine protease</keyword>
<evidence type="ECO:0008006" key="11">
    <source>
        <dbReference type="Google" id="ProtNLM"/>
    </source>
</evidence>
<dbReference type="InterPro" id="IPR000209">
    <property type="entry name" value="Peptidase_S8/S53_dom"/>
</dbReference>
<dbReference type="CDD" id="cd02120">
    <property type="entry name" value="PA_subtilisin_like"/>
    <property type="match status" value="1"/>
</dbReference>
<comment type="subcellular location">
    <subcellularLocation>
        <location evidence="1">Secreted</location>
    </subcellularLocation>
</comment>
<gene>
    <name evidence="10" type="ORF">FSB_LOCUS23760</name>
</gene>
<dbReference type="PROSITE" id="PS00138">
    <property type="entry name" value="SUBTILASE_SER"/>
    <property type="match status" value="1"/>
</dbReference>
<dbReference type="Pfam" id="PF00082">
    <property type="entry name" value="Peptidase_S8"/>
    <property type="match status" value="1"/>
</dbReference>
<keyword evidence="5" id="KW-0378">Hydrolase</keyword>
<feature type="domain" description="Subtilisin-like protease fibronectin type-III" evidence="9">
    <location>
        <begin position="408"/>
        <end position="446"/>
    </location>
</feature>
<dbReference type="PROSITE" id="PS51892">
    <property type="entry name" value="SUBTILASE"/>
    <property type="match status" value="1"/>
</dbReference>
<evidence type="ECO:0000256" key="6">
    <source>
        <dbReference type="ARBA" id="ARBA00022825"/>
    </source>
</evidence>
<dbReference type="Gene3D" id="3.50.30.30">
    <property type="match status" value="1"/>
</dbReference>
<comment type="caution">
    <text evidence="7">Lacks conserved residue(s) required for the propagation of feature annotation.</text>
</comment>
<dbReference type="GO" id="GO:0005576">
    <property type="term" value="C:extracellular region"/>
    <property type="evidence" value="ECO:0007669"/>
    <property type="project" value="UniProtKB-SubCell"/>
</dbReference>
<evidence type="ECO:0000259" key="8">
    <source>
        <dbReference type="Pfam" id="PF00082"/>
    </source>
</evidence>
<evidence type="ECO:0000256" key="3">
    <source>
        <dbReference type="ARBA" id="ARBA00022670"/>
    </source>
</evidence>
<dbReference type="AlphaFoldDB" id="A0A2N9G8P1"/>
<comment type="similarity">
    <text evidence="2 7">Belongs to the peptidase S8 family.</text>
</comment>
<dbReference type="SUPFAM" id="SSF52743">
    <property type="entry name" value="Subtilisin-like"/>
    <property type="match status" value="1"/>
</dbReference>
<reference evidence="10" key="1">
    <citation type="submission" date="2018-02" db="EMBL/GenBank/DDBJ databases">
        <authorList>
            <person name="Cohen D.B."/>
            <person name="Kent A.D."/>
        </authorList>
    </citation>
    <scope>NUCLEOTIDE SEQUENCE</scope>
</reference>
<dbReference type="InterPro" id="IPR036852">
    <property type="entry name" value="Peptidase_S8/S53_dom_sf"/>
</dbReference>
<name>A0A2N9G8P1_FAGSY</name>
<evidence type="ECO:0000256" key="2">
    <source>
        <dbReference type="ARBA" id="ARBA00011073"/>
    </source>
</evidence>
<evidence type="ECO:0000313" key="10">
    <source>
        <dbReference type="EMBL" id="SPC95878.1"/>
    </source>
</evidence>
<organism evidence="10">
    <name type="scientific">Fagus sylvatica</name>
    <name type="common">Beechnut</name>
    <dbReference type="NCBI Taxonomy" id="28930"/>
    <lineage>
        <taxon>Eukaryota</taxon>
        <taxon>Viridiplantae</taxon>
        <taxon>Streptophyta</taxon>
        <taxon>Embryophyta</taxon>
        <taxon>Tracheophyta</taxon>
        <taxon>Spermatophyta</taxon>
        <taxon>Magnoliopsida</taxon>
        <taxon>eudicotyledons</taxon>
        <taxon>Gunneridae</taxon>
        <taxon>Pentapetalae</taxon>
        <taxon>rosids</taxon>
        <taxon>fabids</taxon>
        <taxon>Fagales</taxon>
        <taxon>Fagaceae</taxon>
        <taxon>Fagus</taxon>
    </lineage>
</organism>
<dbReference type="InterPro" id="IPR041469">
    <property type="entry name" value="Subtilisin-like_FN3"/>
</dbReference>
<evidence type="ECO:0000256" key="5">
    <source>
        <dbReference type="ARBA" id="ARBA00022801"/>
    </source>
</evidence>
<dbReference type="Pfam" id="PF17766">
    <property type="entry name" value="fn3_6"/>
    <property type="match status" value="1"/>
</dbReference>
<accession>A0A2N9G8P1</accession>
<keyword evidence="4" id="KW-0732">Signal</keyword>
<protein>
    <recommendedName>
        <fullName evidence="11">Peptidase S8/S53 domain-containing protein</fullName>
    </recommendedName>
</protein>